<dbReference type="InterPro" id="IPR038765">
    <property type="entry name" value="Papain-like_cys_pep_sf"/>
</dbReference>
<evidence type="ECO:0000256" key="2">
    <source>
        <dbReference type="RuleBase" id="RU003452"/>
    </source>
</evidence>
<dbReference type="InterPro" id="IPR001447">
    <property type="entry name" value="Arylamine_N-AcTrfase"/>
</dbReference>
<dbReference type="Proteomes" id="UP000611554">
    <property type="component" value="Unassembled WGS sequence"/>
</dbReference>
<dbReference type="Pfam" id="PF00797">
    <property type="entry name" value="Acetyltransf_2"/>
    <property type="match status" value="1"/>
</dbReference>
<reference evidence="4" key="1">
    <citation type="journal article" date="2019" name="Int. J. Syst. Evol. Microbiol.">
        <title>The Global Catalogue of Microorganisms (GCM) 10K type strain sequencing project: providing services to taxonomists for standard genome sequencing and annotation.</title>
        <authorList>
            <consortium name="The Broad Institute Genomics Platform"/>
            <consortium name="The Broad Institute Genome Sequencing Center for Infectious Disease"/>
            <person name="Wu L."/>
            <person name="Ma J."/>
        </authorList>
    </citation>
    <scope>NUCLEOTIDE SEQUENCE [LARGE SCALE GENOMIC DNA]</scope>
    <source>
        <strain evidence="4">JCM 3115</strain>
    </source>
</reference>
<protein>
    <submittedName>
        <fullName evidence="3">N-hydroxyarylamine O-acetyltransferase</fullName>
    </submittedName>
</protein>
<accession>A0ABQ2R4M1</accession>
<sequence>MTFTLRAEETDTGPGTLDGRTVTAYLARIGARRPARPTAEALAELHERHVMAVPFENVDFHLRKPMDIGAGAIEKIVTRRRGGTCYELNGAFSELLRALGYDVTVLAGRVIEHGVPGPVLGHMLLRVVAADSPYPWLVDVGYGRGARRPLRFDSSEPQADPHGVFRLAGGAPYGDLDLLRDEVPQYRIEARPRTVEDFTHMWWWYCNFPGSPHLTHLYCTLPTPTGRVTLSGDTLSVREAGRREKRVLAGDEEVRAAYRTWFGLELDELPPPPAPLEP</sequence>
<dbReference type="PANTHER" id="PTHR11786:SF0">
    <property type="entry name" value="ARYLAMINE N-ACETYLTRANSFERASE 4-RELATED"/>
    <property type="match status" value="1"/>
</dbReference>
<evidence type="ECO:0000256" key="1">
    <source>
        <dbReference type="ARBA" id="ARBA00006547"/>
    </source>
</evidence>
<dbReference type="Gene3D" id="2.40.128.150">
    <property type="entry name" value="Cysteine proteinases"/>
    <property type="match status" value="1"/>
</dbReference>
<dbReference type="RefSeq" id="WP_189248334.1">
    <property type="nucleotide sequence ID" value="NZ_BMQJ01000011.1"/>
</dbReference>
<dbReference type="Gene3D" id="3.30.2140.10">
    <property type="entry name" value="Arylamine N-acetyltransferase"/>
    <property type="match status" value="1"/>
</dbReference>
<dbReference type="EMBL" id="BMQJ01000011">
    <property type="protein sequence ID" value="GGQ08903.1"/>
    <property type="molecule type" value="Genomic_DNA"/>
</dbReference>
<evidence type="ECO:0000313" key="4">
    <source>
        <dbReference type="Proteomes" id="UP000611554"/>
    </source>
</evidence>
<comment type="caution">
    <text evidence="3">The sequence shown here is derived from an EMBL/GenBank/DDBJ whole genome shotgun (WGS) entry which is preliminary data.</text>
</comment>
<evidence type="ECO:0000313" key="3">
    <source>
        <dbReference type="EMBL" id="GGQ08903.1"/>
    </source>
</evidence>
<keyword evidence="4" id="KW-1185">Reference proteome</keyword>
<comment type="similarity">
    <text evidence="1 2">Belongs to the arylamine N-acetyltransferase family.</text>
</comment>
<dbReference type="SUPFAM" id="SSF54001">
    <property type="entry name" value="Cysteine proteinases"/>
    <property type="match status" value="1"/>
</dbReference>
<organism evidence="3 4">
    <name type="scientific">Streptosporangium pseudovulgare</name>
    <dbReference type="NCBI Taxonomy" id="35765"/>
    <lineage>
        <taxon>Bacteria</taxon>
        <taxon>Bacillati</taxon>
        <taxon>Actinomycetota</taxon>
        <taxon>Actinomycetes</taxon>
        <taxon>Streptosporangiales</taxon>
        <taxon>Streptosporangiaceae</taxon>
        <taxon>Streptosporangium</taxon>
    </lineage>
</organism>
<name>A0ABQ2R4M1_9ACTN</name>
<proteinExistence type="inferred from homology"/>
<dbReference type="PRINTS" id="PR01543">
    <property type="entry name" value="ANATRNSFRASE"/>
</dbReference>
<dbReference type="PANTHER" id="PTHR11786">
    <property type="entry name" value="N-HYDROXYARYLAMINE O-ACETYLTRANSFERASE"/>
    <property type="match status" value="1"/>
</dbReference>
<gene>
    <name evidence="3" type="ORF">GCM10010140_43790</name>
</gene>